<feature type="binding site" evidence="6">
    <location>
        <position position="28"/>
    </location>
    <ligand>
        <name>substrate</name>
    </ligand>
</feature>
<proteinExistence type="inferred from homology"/>
<dbReference type="GO" id="GO:0019303">
    <property type="term" value="P:D-ribose catabolic process"/>
    <property type="evidence" value="ECO:0007669"/>
    <property type="project" value="UniProtKB-UniRule"/>
</dbReference>
<comment type="similarity">
    <text evidence="6">Belongs to the RbsD / FucU family. RbsD subfamily.</text>
</comment>
<feature type="binding site" evidence="6">
    <location>
        <position position="101"/>
    </location>
    <ligand>
        <name>substrate</name>
    </ligand>
</feature>
<dbReference type="PANTHER" id="PTHR37831">
    <property type="entry name" value="D-RIBOSE PYRANASE"/>
    <property type="match status" value="1"/>
</dbReference>
<comment type="catalytic activity">
    <reaction evidence="1 6">
        <text>beta-D-ribopyranose = beta-D-ribofuranose</text>
        <dbReference type="Rhea" id="RHEA:25432"/>
        <dbReference type="ChEBI" id="CHEBI:27476"/>
        <dbReference type="ChEBI" id="CHEBI:47002"/>
        <dbReference type="EC" id="5.4.99.62"/>
    </reaction>
</comment>
<keyword evidence="4 6" id="KW-0413">Isomerase</keyword>
<accession>A0A430UWJ6</accession>
<comment type="pathway">
    <text evidence="6">Carbohydrate metabolism; D-ribose degradation; D-ribose 5-phosphate from beta-D-ribopyranose: step 1/2.</text>
</comment>
<dbReference type="SUPFAM" id="SSF102546">
    <property type="entry name" value="RbsD-like"/>
    <property type="match status" value="1"/>
</dbReference>
<dbReference type="GO" id="GO:0005829">
    <property type="term" value="C:cytosol"/>
    <property type="evidence" value="ECO:0007669"/>
    <property type="project" value="TreeGrafter"/>
</dbReference>
<dbReference type="Pfam" id="PF05025">
    <property type="entry name" value="RbsD_FucU"/>
    <property type="match status" value="1"/>
</dbReference>
<dbReference type="InterPro" id="IPR007721">
    <property type="entry name" value="RbsD_FucU"/>
</dbReference>
<keyword evidence="3 6" id="KW-0963">Cytoplasm</keyword>
<evidence type="ECO:0000313" key="7">
    <source>
        <dbReference type="EMBL" id="RTI13682.1"/>
    </source>
</evidence>
<reference evidence="7 8" key="1">
    <citation type="journal article" date="2019" name="Extremophiles">
        <title>Biogeography of thermophiles and predominance of Thermus scotoductus in domestic water heaters.</title>
        <authorList>
            <person name="Wilpiszeski R.L."/>
            <person name="Zhang Z."/>
            <person name="House C.H."/>
        </authorList>
    </citation>
    <scope>NUCLEOTIDE SEQUENCE [LARGE SCALE GENOMIC DNA]</scope>
    <source>
        <strain evidence="7 8">10_S10</strain>
    </source>
</reference>
<evidence type="ECO:0000256" key="6">
    <source>
        <dbReference type="HAMAP-Rule" id="MF_01661"/>
    </source>
</evidence>
<dbReference type="GO" id="GO:0048029">
    <property type="term" value="F:monosaccharide binding"/>
    <property type="evidence" value="ECO:0007669"/>
    <property type="project" value="InterPro"/>
</dbReference>
<evidence type="ECO:0000313" key="8">
    <source>
        <dbReference type="Proteomes" id="UP000288073"/>
    </source>
</evidence>
<dbReference type="RefSeq" id="WP_039457349.1">
    <property type="nucleotide sequence ID" value="NZ_PEMF01000419.1"/>
</dbReference>
<comment type="function">
    <text evidence="6">Catalyzes the interconversion of beta-pyran and beta-furan forms of D-ribose.</text>
</comment>
<feature type="binding site" evidence="6">
    <location>
        <begin position="123"/>
        <end position="125"/>
    </location>
    <ligand>
        <name>substrate</name>
    </ligand>
</feature>
<dbReference type="InterPro" id="IPR023064">
    <property type="entry name" value="D-ribose_pyranase"/>
</dbReference>
<comment type="caution">
    <text evidence="7">The sequence shown here is derived from an EMBL/GenBank/DDBJ whole genome shotgun (WGS) entry which is preliminary data.</text>
</comment>
<dbReference type="Proteomes" id="UP000288073">
    <property type="component" value="Unassembled WGS sequence"/>
</dbReference>
<dbReference type="AlphaFoldDB" id="A0A430UWJ6"/>
<gene>
    <name evidence="6" type="primary">rbsD</name>
    <name evidence="7" type="ORF">CSW23_13195</name>
</gene>
<dbReference type="NCBIfam" id="NF008761">
    <property type="entry name" value="PRK11797.1"/>
    <property type="match status" value="1"/>
</dbReference>
<dbReference type="GO" id="GO:0016872">
    <property type="term" value="F:intramolecular lyase activity"/>
    <property type="evidence" value="ECO:0007669"/>
    <property type="project" value="UniProtKB-UniRule"/>
</dbReference>
<dbReference type="HAMAP" id="MF_01661">
    <property type="entry name" value="D_rib_pyranase"/>
    <property type="match status" value="1"/>
</dbReference>
<dbReference type="InterPro" id="IPR023750">
    <property type="entry name" value="RbsD-like_sf"/>
</dbReference>
<evidence type="ECO:0000256" key="2">
    <source>
        <dbReference type="ARBA" id="ARBA00012862"/>
    </source>
</evidence>
<evidence type="ECO:0000256" key="5">
    <source>
        <dbReference type="ARBA" id="ARBA00023277"/>
    </source>
</evidence>
<protein>
    <recommendedName>
        <fullName evidence="2 6">D-ribose pyranase</fullName>
        <ecNumber evidence="2 6">5.4.99.62</ecNumber>
    </recommendedName>
</protein>
<comment type="subunit">
    <text evidence="6">Homodecamer.</text>
</comment>
<evidence type="ECO:0000256" key="1">
    <source>
        <dbReference type="ARBA" id="ARBA00000223"/>
    </source>
</evidence>
<evidence type="ECO:0000256" key="3">
    <source>
        <dbReference type="ARBA" id="ARBA00022490"/>
    </source>
</evidence>
<dbReference type="EMBL" id="PEMN01000392">
    <property type="protein sequence ID" value="RTI13682.1"/>
    <property type="molecule type" value="Genomic_DNA"/>
</dbReference>
<dbReference type="Gene3D" id="3.40.1650.10">
    <property type="entry name" value="RbsD-like domain"/>
    <property type="match status" value="1"/>
</dbReference>
<comment type="subcellular location">
    <subcellularLocation>
        <location evidence="6">Cytoplasm</location>
    </subcellularLocation>
</comment>
<evidence type="ECO:0000256" key="4">
    <source>
        <dbReference type="ARBA" id="ARBA00023235"/>
    </source>
</evidence>
<dbReference type="PANTHER" id="PTHR37831:SF1">
    <property type="entry name" value="D-RIBOSE PYRANASE"/>
    <property type="match status" value="1"/>
</dbReference>
<feature type="active site" description="Proton donor" evidence="6">
    <location>
        <position position="20"/>
    </location>
</feature>
<organism evidence="7 8">
    <name type="scientific">Thermus scotoductus</name>
    <dbReference type="NCBI Taxonomy" id="37636"/>
    <lineage>
        <taxon>Bacteria</taxon>
        <taxon>Thermotogati</taxon>
        <taxon>Deinococcota</taxon>
        <taxon>Deinococci</taxon>
        <taxon>Thermales</taxon>
        <taxon>Thermaceae</taxon>
        <taxon>Thermus</taxon>
    </lineage>
</organism>
<name>A0A430UWJ6_THESC</name>
<keyword evidence="5 6" id="KW-0119">Carbohydrate metabolism</keyword>
<dbReference type="EC" id="5.4.99.62" evidence="2 6"/>
<sequence>MKKGGVLHPLLAQVVASLGHGDLLVVADAGLPIPPGPLRIDLAYAPGRPPFLDVVRVLLQEIEVEGAVLAQEIREKSSELYHHLEETLQGLPGLEVAYVPHEEFKGLVARAKAVVRTGEFTPYANLILRAGVVF</sequence>
<dbReference type="GO" id="GO:0062193">
    <property type="term" value="F:D-ribose pyranase activity"/>
    <property type="evidence" value="ECO:0007669"/>
    <property type="project" value="UniProtKB-EC"/>
</dbReference>
<dbReference type="UniPathway" id="UPA00916">
    <property type="reaction ID" value="UER00888"/>
</dbReference>